<dbReference type="SMART" id="SM00028">
    <property type="entry name" value="TPR"/>
    <property type="match status" value="5"/>
</dbReference>
<keyword evidence="1" id="KW-0802">TPR repeat</keyword>
<feature type="coiled-coil region" evidence="2">
    <location>
        <begin position="1110"/>
        <end position="1179"/>
    </location>
</feature>
<dbReference type="PROSITE" id="PS50005">
    <property type="entry name" value="TPR"/>
    <property type="match status" value="1"/>
</dbReference>
<gene>
    <name evidence="4" type="ORF">R5W23_002788</name>
</gene>
<feature type="region of interest" description="Disordered" evidence="3">
    <location>
        <begin position="1555"/>
        <end position="1598"/>
    </location>
</feature>
<feature type="region of interest" description="Disordered" evidence="3">
    <location>
        <begin position="204"/>
        <end position="303"/>
    </location>
</feature>
<dbReference type="InterPro" id="IPR019734">
    <property type="entry name" value="TPR_rpt"/>
</dbReference>
<reference evidence="5" key="1">
    <citation type="journal article" date="2023" name="Mar. Drugs">
        <title>Gemmata algarum, a Novel Planctomycete Isolated from an Algal Mat, Displays Antimicrobial Activity.</title>
        <authorList>
            <person name="Kumar G."/>
            <person name="Kallscheuer N."/>
            <person name="Kashif M."/>
            <person name="Ahamad S."/>
            <person name="Jagadeeshwari U."/>
            <person name="Pannikurungottu S."/>
            <person name="Haufschild T."/>
            <person name="Kabuu M."/>
            <person name="Sasikala C."/>
            <person name="Jogler C."/>
            <person name="Ramana C."/>
        </authorList>
    </citation>
    <scope>NUCLEOTIDE SEQUENCE [LARGE SCALE GENOMIC DNA]</scope>
    <source>
        <strain evidence="5">JC673</strain>
    </source>
</reference>
<sequence length="1598" mass="164137">MSNPADPNNPNPNDPHSPDHAAQNEDANTGTGSRFEFTLPEDADTFNKLPPIPSPDFASGLGLAPPAPPNPFGFGTPGSRGSFGDFGLPPVPEVALEPVPAEDTFELPELSAEAGDSAALLTPPDVQPLEPPLHLESADLPGVADLEQPIADSFELPEPPVAPAPDHMALAEIDLSDATLEALPVADDAHAEPIPVAELEELPDGSSVALGGGALQTGSVGSVPDVNALRPAQPASNGSTAELPRASLNPADARGSSFEFELPSSVNTYSELPPVPGPDELGSKSDFGTLPPRPPAAPRDASFDFINVGSRGSFADLDAVAKGRAESDSAVGLGNVEPVEPVAPVSGWLDPESHLSAAPHPDAVGTSDIFAAPAPPAEPSETSDVLAATSGSPPPFEVVAPPEPLGGALHEGDDFSDLPLAEVDDAPESVDLHALRGDDESIHDMPAPDAGGPLFDSGQLVNAPDLPPGADDEPDYGAPPALTPDASSILADLSAPDFTLDDASSVQVEAPGMERTLGSGPSEAAFELTVPDEPISADLFEGADEGDGAAGWAGRHDAEPTDLDLLDDELPLSAAPSSIFSGSAGARDAGNKSGKRSAPPVPPDATVAAEPLGTGSKNRPAVPNIDSRDFELPGVKGGPADDEAGQIDFEMSDADDGEHTRAAPKDVSLSAIIRDELPDDSEEMSTRVAPRRGPNPDDETRPPEVSLDYLSESTEGSALALPLQAGAPAKGKAKDKGKKSRPVVSDEPDTVTKPTKVAPARLANADETGTEESVVSGKKGSGLLIGALFGALAAGGAWAGVYFGDVIPNARPGSGTAPVAQNGTKPAGPAPAAPAGPVALDPQAAFAAGATAKAVEHYKTTPPATLTEKTDAGYVRVFAKAQALAAGATVPANDADLLAARKDLEDVIARPDAAAEPGGVARGVKASVALGASYELAGDLKAARKVYTEAAERYPAHKATFEAHLDRLDATAPAAPGGTSRRPAAPETGLLLATALLLQDAPAAGAVEPGVYYWKAVKAASAGKYKDALELIDKAKESHQQLAPGFSGRGVNALSDPREQIFARACDDLKAYWKLRGAVSGNPDMIAEIKKDGGALAKSLDAFAKSSEAATAAEKDAAAAREAVKKLQGEVTKLGTDAKASEQAKREVETKLEKAATDLRAIEAKLTTATDELKAAAKDVEAKQGALAALADVLKPAAPVPDKWGPSDLLAATKAVVARATGPDLKALVPSAMTAVGGGGLTAGQLVEIAERLNKAETTAKEALAKLTTEIKRLTDAHAAETKKLKEEGATEAKTLTDKYAADSKKLNDAHAEAVKKIKDGSAEELKKLTDKYAADSKKLADDYAAAVAKLKDEHATALRAEQGKTEAEKKRAAAREIEFQKQLGSAVTPGQVMDLWIPILTDLRRASDAGPALAVAQKTIASSSPDSEDAAKGQTVAGLAYLIRGELARAREMFQAARRNPAYKAAAGKPWAIAADTGLDAVTDPAAAFRRPVVLPPVDLRAAAGALNSGIAAYKGGRYDEAVRAMLDAVKHNPADPVAWYFLGAARWARGDEEQAKKDFAQGAEREKVSTAPNSATSDALSPLQGAARDAIDRVRP</sequence>
<evidence type="ECO:0000313" key="5">
    <source>
        <dbReference type="Proteomes" id="UP001272242"/>
    </source>
</evidence>
<feature type="compositionally biased region" description="Pro residues" evidence="3">
    <location>
        <begin position="392"/>
        <end position="404"/>
    </location>
</feature>
<keyword evidence="5" id="KW-1185">Reference proteome</keyword>
<feature type="compositionally biased region" description="Polar residues" evidence="3">
    <location>
        <begin position="1572"/>
        <end position="1581"/>
    </location>
</feature>
<feature type="compositionally biased region" description="Acidic residues" evidence="3">
    <location>
        <begin position="640"/>
        <end position="656"/>
    </location>
</feature>
<dbReference type="Gene3D" id="1.25.40.10">
    <property type="entry name" value="Tetratricopeptide repeat domain"/>
    <property type="match status" value="1"/>
</dbReference>
<organism evidence="4 5">
    <name type="scientific">Gemmata algarum</name>
    <dbReference type="NCBI Taxonomy" id="2975278"/>
    <lineage>
        <taxon>Bacteria</taxon>
        <taxon>Pseudomonadati</taxon>
        <taxon>Planctomycetota</taxon>
        <taxon>Planctomycetia</taxon>
        <taxon>Gemmatales</taxon>
        <taxon>Gemmataceae</taxon>
        <taxon>Gemmata</taxon>
    </lineage>
</organism>
<feature type="compositionally biased region" description="Basic and acidic residues" evidence="3">
    <location>
        <begin position="1555"/>
        <end position="1570"/>
    </location>
</feature>
<feature type="repeat" description="TPR" evidence="1">
    <location>
        <begin position="924"/>
        <end position="957"/>
    </location>
</feature>
<feature type="coiled-coil region" evidence="2">
    <location>
        <begin position="1246"/>
        <end position="1284"/>
    </location>
</feature>
<keyword evidence="2" id="KW-0175">Coiled coil</keyword>
<feature type="region of interest" description="Disordered" evidence="3">
    <location>
        <begin position="439"/>
        <end position="485"/>
    </location>
</feature>
<feature type="compositionally biased region" description="Acidic residues" evidence="3">
    <location>
        <begin position="560"/>
        <end position="570"/>
    </location>
</feature>
<feature type="region of interest" description="Disordered" evidence="3">
    <location>
        <begin position="351"/>
        <end position="419"/>
    </location>
</feature>
<evidence type="ECO:0000256" key="1">
    <source>
        <dbReference type="PROSITE-ProRule" id="PRU00339"/>
    </source>
</evidence>
<dbReference type="RefSeq" id="WP_320687916.1">
    <property type="nucleotide sequence ID" value="NZ_JAXBLV010000195.1"/>
</dbReference>
<feature type="compositionally biased region" description="Basic residues" evidence="3">
    <location>
        <begin position="731"/>
        <end position="741"/>
    </location>
</feature>
<evidence type="ECO:0000256" key="2">
    <source>
        <dbReference type="SAM" id="Coils"/>
    </source>
</evidence>
<proteinExistence type="predicted"/>
<feature type="region of interest" description="Disordered" evidence="3">
    <location>
        <begin position="108"/>
        <end position="136"/>
    </location>
</feature>
<evidence type="ECO:0000256" key="3">
    <source>
        <dbReference type="SAM" id="MobiDB-lite"/>
    </source>
</evidence>
<feature type="region of interest" description="Disordered" evidence="3">
    <location>
        <begin position="533"/>
        <end position="759"/>
    </location>
</feature>
<evidence type="ECO:0008006" key="6">
    <source>
        <dbReference type="Google" id="ProtNLM"/>
    </source>
</evidence>
<feature type="region of interest" description="Disordered" evidence="3">
    <location>
        <begin position="1"/>
        <end position="94"/>
    </location>
</feature>
<name>A0ABU5F459_9BACT</name>
<feature type="compositionally biased region" description="Low complexity" evidence="3">
    <location>
        <begin position="718"/>
        <end position="730"/>
    </location>
</feature>
<feature type="region of interest" description="Disordered" evidence="3">
    <location>
        <begin position="814"/>
        <end position="836"/>
    </location>
</feature>
<accession>A0ABU5F459</accession>
<comment type="caution">
    <text evidence="4">The sequence shown here is derived from an EMBL/GenBank/DDBJ whole genome shotgun (WGS) entry which is preliminary data.</text>
</comment>
<dbReference type="SUPFAM" id="SSF48452">
    <property type="entry name" value="TPR-like"/>
    <property type="match status" value="1"/>
</dbReference>
<protein>
    <recommendedName>
        <fullName evidence="6">Tetratricopeptide repeat protein</fullName>
    </recommendedName>
</protein>
<dbReference type="EMBL" id="JAXBLV010000195">
    <property type="protein sequence ID" value="MDY3561510.1"/>
    <property type="molecule type" value="Genomic_DNA"/>
</dbReference>
<dbReference type="Proteomes" id="UP001272242">
    <property type="component" value="Unassembled WGS sequence"/>
</dbReference>
<dbReference type="InterPro" id="IPR011990">
    <property type="entry name" value="TPR-like_helical_dom_sf"/>
</dbReference>
<evidence type="ECO:0000313" key="4">
    <source>
        <dbReference type="EMBL" id="MDY3561510.1"/>
    </source>
</evidence>